<dbReference type="InterPro" id="IPR007863">
    <property type="entry name" value="Peptidase_M16_C"/>
</dbReference>
<proteinExistence type="inferred from homology"/>
<keyword evidence="2" id="KW-0645">Protease</keyword>
<dbReference type="InterPro" id="IPR050626">
    <property type="entry name" value="Peptidase_M16"/>
</dbReference>
<evidence type="ECO:0000259" key="8">
    <source>
        <dbReference type="Pfam" id="PF05193"/>
    </source>
</evidence>
<evidence type="ECO:0000256" key="6">
    <source>
        <dbReference type="ARBA" id="ARBA00023049"/>
    </source>
</evidence>
<organism evidence="9 10">
    <name type="scientific">Loigolactobacillus zhaoyuanensis</name>
    <dbReference type="NCBI Taxonomy" id="2486017"/>
    <lineage>
        <taxon>Bacteria</taxon>
        <taxon>Bacillati</taxon>
        <taxon>Bacillota</taxon>
        <taxon>Bacilli</taxon>
        <taxon>Lactobacillales</taxon>
        <taxon>Lactobacillaceae</taxon>
        <taxon>Loigolactobacillus</taxon>
    </lineage>
</organism>
<name>A0ABW8UHY9_9LACO</name>
<comment type="caution">
    <text evidence="9">The sequence shown here is derived from an EMBL/GenBank/DDBJ whole genome shotgun (WGS) entry which is preliminary data.</text>
</comment>
<dbReference type="InterPro" id="IPR011249">
    <property type="entry name" value="Metalloenz_LuxS/M16"/>
</dbReference>
<feature type="domain" description="Peptidase M16 N-terminal" evidence="7">
    <location>
        <begin position="60"/>
        <end position="175"/>
    </location>
</feature>
<reference evidence="9 10" key="1">
    <citation type="submission" date="2024-08" db="EMBL/GenBank/DDBJ databases">
        <authorList>
            <person name="Arias E."/>
        </authorList>
    </citation>
    <scope>NUCLEOTIDE SEQUENCE [LARGE SCALE GENOMIC DNA]</scope>
    <source>
        <strain evidence="9 10">FAM 25317</strain>
    </source>
</reference>
<sequence length="435" mass="48604">MEKTHYATLDETLYQQTLANGLKVTMLPKAGYHKTYAVMTTNYGSIDNSFVPSGESEFTEVPAGIAHFLEHKLFEKKAGDIFEVFSRNGASANAFTSFTRTSYLFSATDHIKTNLLTLLDFVQEPYFTEASVNKEKGIIGQEIEMYEDDPNWRLFFGIIENLYPEHPLHEDIAGTVDSIAKITPEQLYAAYRTFYQPSNMNLFVVGNIDPLATLTWIEANQNGKDFPAAEPIQRRFPEEASDGSDIIPYRMTELPVKRGKSIVGIKGLAEVTADRAGLKYRTELNLLFDMLFGDSSSNYLQLYDQGIVDDSFGYELDVARTYHFATLSGDTEKPQELSDAIIGLLEKASENPDLNAGRLALVKKDALGRLLQSMNALEYIANTYSGDDFGDASLFDLVDIIDEITLTDIQTTLKQFVRSKALSVFHIQPLAADAQ</sequence>
<dbReference type="Gene3D" id="3.30.830.10">
    <property type="entry name" value="Metalloenzyme, LuxS/M16 peptidase-like"/>
    <property type="match status" value="2"/>
</dbReference>
<dbReference type="Pfam" id="PF05193">
    <property type="entry name" value="Peptidase_M16_C"/>
    <property type="match status" value="1"/>
</dbReference>
<keyword evidence="4" id="KW-0378">Hydrolase</keyword>
<evidence type="ECO:0000313" key="9">
    <source>
        <dbReference type="EMBL" id="MFL2029830.1"/>
    </source>
</evidence>
<dbReference type="PANTHER" id="PTHR43690:SF18">
    <property type="entry name" value="INSULIN-DEGRADING ENZYME-RELATED"/>
    <property type="match status" value="1"/>
</dbReference>
<evidence type="ECO:0000256" key="3">
    <source>
        <dbReference type="ARBA" id="ARBA00022723"/>
    </source>
</evidence>
<evidence type="ECO:0000313" key="10">
    <source>
        <dbReference type="Proteomes" id="UP001625389"/>
    </source>
</evidence>
<dbReference type="InterPro" id="IPR011765">
    <property type="entry name" value="Pept_M16_N"/>
</dbReference>
<dbReference type="SUPFAM" id="SSF63411">
    <property type="entry name" value="LuxS/MPP-like metallohydrolase"/>
    <property type="match status" value="2"/>
</dbReference>
<dbReference type="Pfam" id="PF00675">
    <property type="entry name" value="Peptidase_M16"/>
    <property type="match status" value="1"/>
</dbReference>
<dbReference type="PANTHER" id="PTHR43690">
    <property type="entry name" value="NARDILYSIN"/>
    <property type="match status" value="1"/>
</dbReference>
<evidence type="ECO:0000256" key="1">
    <source>
        <dbReference type="ARBA" id="ARBA00007261"/>
    </source>
</evidence>
<gene>
    <name evidence="9" type="primary">yfmH</name>
    <name evidence="9" type="ORF">ACEN34_09390</name>
</gene>
<keyword evidence="3" id="KW-0479">Metal-binding</keyword>
<accession>A0ABW8UHY9</accession>
<dbReference type="Proteomes" id="UP001625389">
    <property type="component" value="Unassembled WGS sequence"/>
</dbReference>
<dbReference type="EMBL" id="JBGQPK010000042">
    <property type="protein sequence ID" value="MFL2029830.1"/>
    <property type="molecule type" value="Genomic_DNA"/>
</dbReference>
<comment type="similarity">
    <text evidence="1">Belongs to the peptidase M16 family.</text>
</comment>
<evidence type="ECO:0000259" key="7">
    <source>
        <dbReference type="Pfam" id="PF00675"/>
    </source>
</evidence>
<evidence type="ECO:0000256" key="4">
    <source>
        <dbReference type="ARBA" id="ARBA00022801"/>
    </source>
</evidence>
<protein>
    <submittedName>
        <fullName evidence="9">EF-P 5-aminopentanol modification-associated protein YfmH</fullName>
    </submittedName>
</protein>
<evidence type="ECO:0000256" key="5">
    <source>
        <dbReference type="ARBA" id="ARBA00022833"/>
    </source>
</evidence>
<evidence type="ECO:0000256" key="2">
    <source>
        <dbReference type="ARBA" id="ARBA00022670"/>
    </source>
</evidence>
<dbReference type="NCBIfam" id="NF047421">
    <property type="entry name" value="YfmH_fam"/>
    <property type="match status" value="1"/>
</dbReference>
<dbReference type="RefSeq" id="WP_125550618.1">
    <property type="nucleotide sequence ID" value="NZ_JBGQPK010000042.1"/>
</dbReference>
<keyword evidence="5" id="KW-0862">Zinc</keyword>
<keyword evidence="10" id="KW-1185">Reference proteome</keyword>
<feature type="domain" description="Peptidase M16 C-terminal" evidence="8">
    <location>
        <begin position="181"/>
        <end position="355"/>
    </location>
</feature>
<keyword evidence="6" id="KW-0482">Metalloprotease</keyword>